<proteinExistence type="predicted"/>
<protein>
    <submittedName>
        <fullName evidence="3">Uncharacterized protein</fullName>
    </submittedName>
</protein>
<feature type="region of interest" description="Disordered" evidence="2">
    <location>
        <begin position="270"/>
        <end position="298"/>
    </location>
</feature>
<reference evidence="3" key="1">
    <citation type="submission" date="2023-07" db="EMBL/GenBank/DDBJ databases">
        <authorList>
            <consortium name="AG Swart"/>
            <person name="Singh M."/>
            <person name="Singh A."/>
            <person name="Seah K."/>
            <person name="Emmerich C."/>
        </authorList>
    </citation>
    <scope>NUCLEOTIDE SEQUENCE</scope>
    <source>
        <strain evidence="3">DP1</strain>
    </source>
</reference>
<feature type="compositionally biased region" description="Polar residues" evidence="2">
    <location>
        <begin position="69"/>
        <end position="82"/>
    </location>
</feature>
<feature type="region of interest" description="Disordered" evidence="2">
    <location>
        <begin position="1"/>
        <end position="20"/>
    </location>
</feature>
<accession>A0AAD1X6X1</accession>
<name>A0AAD1X6X1_EUPCR</name>
<gene>
    <name evidence="3" type="ORF">ECRASSUSDP1_LOCUS4389</name>
</gene>
<feature type="compositionally biased region" description="Basic residues" evidence="2">
    <location>
        <begin position="272"/>
        <end position="287"/>
    </location>
</feature>
<evidence type="ECO:0000313" key="3">
    <source>
        <dbReference type="EMBL" id="CAI2363059.1"/>
    </source>
</evidence>
<feature type="region of interest" description="Disordered" evidence="2">
    <location>
        <begin position="61"/>
        <end position="82"/>
    </location>
</feature>
<evidence type="ECO:0000256" key="1">
    <source>
        <dbReference type="SAM" id="Coils"/>
    </source>
</evidence>
<feature type="coiled-coil region" evidence="1">
    <location>
        <begin position="552"/>
        <end position="579"/>
    </location>
</feature>
<evidence type="ECO:0000313" key="4">
    <source>
        <dbReference type="Proteomes" id="UP001295684"/>
    </source>
</evidence>
<dbReference type="Proteomes" id="UP001295684">
    <property type="component" value="Unassembled WGS sequence"/>
</dbReference>
<dbReference type="EMBL" id="CAMPGE010004211">
    <property type="protein sequence ID" value="CAI2363059.1"/>
    <property type="molecule type" value="Genomic_DNA"/>
</dbReference>
<comment type="caution">
    <text evidence="3">The sequence shown here is derived from an EMBL/GenBank/DDBJ whole genome shotgun (WGS) entry which is preliminary data.</text>
</comment>
<sequence>MYSPKRDTLNSSQRIHPRSILKTPNSKAEYKICIEFYLGSISRALVLLLIRKLKKAFPQQGMVQKLQEDTTQSSKKATRTLTKNLQKSSSINFTKCKLQNSSSLTRGDQRSNNQIDPPCIEARLNNLRSQSLQCYEQRKGIKSPYQDGAKNLRYSSQNQVSNIVFYDQTTNLSLKKSEMYTTTNQREYSSPKKKCKVMKSHTLNPREDIGYFNPSSIMINKHNKHSTIKPTKQKISIKKTIDPSVCSEKPPVIPRESNICDKSLGKPPIHNCRNKNKTGNKCTKRQKPSSPIQKYTGRADTISRGSCLTSGSNHDTGSVCSYRSYKSNHLSSVSRERGKNKQLSDRNYEVCKQSNYSKSDVMSVGSLSRKKENFNKTVKFEYVGGKNKKRKHHLLNRVRGCKKESKLTKNQKKTIQKPDHFVDLFTGDQAKTVHEKRSKVNECLKEKIMNSMMSSNIYHINSKKEFLQRHYLSKSIITIESNQINTNGVSLPMKHNTPNKNEIKRKMNKALTQQMEYKRLQKDNEIMQKYHQEIEHNNNHQAEIDQEKMIIIQKKTQQREELRKEMERVLEMKRIQKLQAHEQEYQNCL</sequence>
<evidence type="ECO:0000256" key="2">
    <source>
        <dbReference type="SAM" id="MobiDB-lite"/>
    </source>
</evidence>
<keyword evidence="1" id="KW-0175">Coiled coil</keyword>
<dbReference type="AlphaFoldDB" id="A0AAD1X6X1"/>
<keyword evidence="4" id="KW-1185">Reference proteome</keyword>
<organism evidence="3 4">
    <name type="scientific">Euplotes crassus</name>
    <dbReference type="NCBI Taxonomy" id="5936"/>
    <lineage>
        <taxon>Eukaryota</taxon>
        <taxon>Sar</taxon>
        <taxon>Alveolata</taxon>
        <taxon>Ciliophora</taxon>
        <taxon>Intramacronucleata</taxon>
        <taxon>Spirotrichea</taxon>
        <taxon>Hypotrichia</taxon>
        <taxon>Euplotida</taxon>
        <taxon>Euplotidae</taxon>
        <taxon>Moneuplotes</taxon>
    </lineage>
</organism>